<evidence type="ECO:0000256" key="3">
    <source>
        <dbReference type="PIRSR" id="PIRSR001434-2"/>
    </source>
</evidence>
<dbReference type="PIRSF" id="PIRSF001434">
    <property type="entry name" value="CGS"/>
    <property type="match status" value="1"/>
</dbReference>
<feature type="compositionally biased region" description="Low complexity" evidence="5">
    <location>
        <begin position="57"/>
        <end position="76"/>
    </location>
</feature>
<dbReference type="STRING" id="708197.A0A166PRS0"/>
<dbReference type="GO" id="GO:0030170">
    <property type="term" value="F:pyridoxal phosphate binding"/>
    <property type="evidence" value="ECO:0007669"/>
    <property type="project" value="InterPro"/>
</dbReference>
<dbReference type="EMBL" id="LFIV01000155">
    <property type="protein sequence ID" value="KZL67091.1"/>
    <property type="molecule type" value="Genomic_DNA"/>
</dbReference>
<evidence type="ECO:0000256" key="5">
    <source>
        <dbReference type="SAM" id="MobiDB-lite"/>
    </source>
</evidence>
<dbReference type="Proteomes" id="UP000076552">
    <property type="component" value="Unassembled WGS sequence"/>
</dbReference>
<keyword evidence="7" id="KW-1185">Reference proteome</keyword>
<accession>A0A166PRS0</accession>
<dbReference type="GO" id="GO:0016846">
    <property type="term" value="F:carbon-sulfur lyase activity"/>
    <property type="evidence" value="ECO:0007669"/>
    <property type="project" value="TreeGrafter"/>
</dbReference>
<proteinExistence type="inferred from homology"/>
<dbReference type="InterPro" id="IPR015424">
    <property type="entry name" value="PyrdxlP-dep_Trfase"/>
</dbReference>
<dbReference type="GO" id="GO:0005737">
    <property type="term" value="C:cytoplasm"/>
    <property type="evidence" value="ECO:0007669"/>
    <property type="project" value="TreeGrafter"/>
</dbReference>
<dbReference type="Gene3D" id="3.40.640.10">
    <property type="entry name" value="Type I PLP-dependent aspartate aminotransferase-like (Major domain)"/>
    <property type="match status" value="1"/>
</dbReference>
<evidence type="ECO:0000256" key="4">
    <source>
        <dbReference type="RuleBase" id="RU362118"/>
    </source>
</evidence>
<dbReference type="GO" id="GO:0019346">
    <property type="term" value="P:transsulfuration"/>
    <property type="evidence" value="ECO:0007669"/>
    <property type="project" value="InterPro"/>
</dbReference>
<protein>
    <submittedName>
        <fullName evidence="6">Cystathionine gamma-synthase (Cys/Met metabolism PLP-dependent enzyme)</fullName>
    </submittedName>
</protein>
<dbReference type="InterPro" id="IPR015421">
    <property type="entry name" value="PyrdxlP-dep_Trfase_major"/>
</dbReference>
<sequence>LNVHRSLPHPAGETSHLAVTQHSLLPPSEKKPKEEIKEVPSPRLRSYAMAGDIPANGTPASPGTGAAAAGSDPSDGVSRLSLATRTVHADDGISAHRAIAPAMHVSTTFKYNRNPDELRSGENVDPSAPGDSHIYSRYSTPNTTRFEAILTSVLGGPSLTYSSGLSAFHAMLVHLNPKRVAIGGGYHGCHGVIKILTKLNGLKQLELDEASLEQLEAGDVLHVETPLNPTGEARNLAYFKEVAERKGAYLTVDATFAPPPLQDPFQLGADVVMHSGTKYFGGHSDMLCGVLAVHPKHADRWVQSLILERCFIGGVMGNMEGWLGVRSMRTLELRVARQSRSATELVRWLDGEIRRDPAGVVGGVVDRVVHASLQTEDLADGKGWLAKQMPGGFGPVFAILLRDAEDAKRLPSKMGLFHHATSLGGVESLIEWRAMSDSGCDKRLLRVSVGVEGWEDLRDDLVQGFRALAEEKKTRV</sequence>
<feature type="non-terminal residue" evidence="6">
    <location>
        <position position="1"/>
    </location>
</feature>
<reference evidence="6 7" key="1">
    <citation type="submission" date="2015-06" db="EMBL/GenBank/DDBJ databases">
        <title>Survival trade-offs in plant roots during colonization by closely related pathogenic and mutualistic fungi.</title>
        <authorList>
            <person name="Hacquard S."/>
            <person name="Kracher B."/>
            <person name="Hiruma K."/>
            <person name="Weinman A."/>
            <person name="Muench P."/>
            <person name="Garrido Oter R."/>
            <person name="Ver Loren van Themaat E."/>
            <person name="Dallerey J.-F."/>
            <person name="Damm U."/>
            <person name="Henrissat B."/>
            <person name="Lespinet O."/>
            <person name="Thon M."/>
            <person name="Kemen E."/>
            <person name="McHardy A.C."/>
            <person name="Schulze-Lefert P."/>
            <person name="O'Connell R.J."/>
        </authorList>
    </citation>
    <scope>NUCLEOTIDE SEQUENCE [LARGE SCALE GENOMIC DNA]</scope>
    <source>
        <strain evidence="6 7">0861</strain>
    </source>
</reference>
<comment type="caution">
    <text evidence="6">The sequence shown here is derived from an EMBL/GenBank/DDBJ whole genome shotgun (WGS) entry which is preliminary data.</text>
</comment>
<evidence type="ECO:0000256" key="2">
    <source>
        <dbReference type="ARBA" id="ARBA00022898"/>
    </source>
</evidence>
<dbReference type="Gene3D" id="3.90.1150.10">
    <property type="entry name" value="Aspartate Aminotransferase, domain 1"/>
    <property type="match status" value="1"/>
</dbReference>
<dbReference type="InterPro" id="IPR000277">
    <property type="entry name" value="Cys/Met-Metab_PyrdxlP-dep_enz"/>
</dbReference>
<dbReference type="PANTHER" id="PTHR11808">
    <property type="entry name" value="TRANS-SULFURATION ENZYME FAMILY MEMBER"/>
    <property type="match status" value="1"/>
</dbReference>
<comment type="similarity">
    <text evidence="4">Belongs to the trans-sulfuration enzymes family.</text>
</comment>
<dbReference type="InterPro" id="IPR015422">
    <property type="entry name" value="PyrdxlP-dep_Trfase_small"/>
</dbReference>
<comment type="cofactor">
    <cofactor evidence="1 4">
        <name>pyridoxal 5'-phosphate</name>
        <dbReference type="ChEBI" id="CHEBI:597326"/>
    </cofactor>
</comment>
<dbReference type="AlphaFoldDB" id="A0A166PRS0"/>
<evidence type="ECO:0000313" key="6">
    <source>
        <dbReference type="EMBL" id="KZL67091.1"/>
    </source>
</evidence>
<dbReference type="SUPFAM" id="SSF53383">
    <property type="entry name" value="PLP-dependent transferases"/>
    <property type="match status" value="1"/>
</dbReference>
<evidence type="ECO:0000313" key="7">
    <source>
        <dbReference type="Proteomes" id="UP000076552"/>
    </source>
</evidence>
<dbReference type="InterPro" id="IPR054542">
    <property type="entry name" value="Cys_met_metab_PP"/>
</dbReference>
<dbReference type="Pfam" id="PF01053">
    <property type="entry name" value="Cys_Met_Meta_PP"/>
    <property type="match status" value="1"/>
</dbReference>
<evidence type="ECO:0000256" key="1">
    <source>
        <dbReference type="ARBA" id="ARBA00001933"/>
    </source>
</evidence>
<feature type="compositionally biased region" description="Basic and acidic residues" evidence="5">
    <location>
        <begin position="28"/>
        <end position="40"/>
    </location>
</feature>
<name>A0A166PRS0_9PEZI</name>
<dbReference type="FunFam" id="3.40.640.10:FF:000072">
    <property type="entry name" value="Putative cystathionine beta-lyase"/>
    <property type="match status" value="1"/>
</dbReference>
<dbReference type="PANTHER" id="PTHR11808:SF35">
    <property type="entry name" value="CYSTATHIONINE GAMMA-SYNTHASE (AFU_ORTHOLOGUE AFUA_7G01590)"/>
    <property type="match status" value="1"/>
</dbReference>
<organism evidence="6 7">
    <name type="scientific">Colletotrichum tofieldiae</name>
    <dbReference type="NCBI Taxonomy" id="708197"/>
    <lineage>
        <taxon>Eukaryota</taxon>
        <taxon>Fungi</taxon>
        <taxon>Dikarya</taxon>
        <taxon>Ascomycota</taxon>
        <taxon>Pezizomycotina</taxon>
        <taxon>Sordariomycetes</taxon>
        <taxon>Hypocreomycetidae</taxon>
        <taxon>Glomerellales</taxon>
        <taxon>Glomerellaceae</taxon>
        <taxon>Colletotrichum</taxon>
        <taxon>Colletotrichum spaethianum species complex</taxon>
    </lineage>
</organism>
<feature type="modified residue" description="N6-(pyridoxal phosphate)lysine" evidence="3">
    <location>
        <position position="278"/>
    </location>
</feature>
<dbReference type="FunFam" id="3.90.1150.10:FF:000066">
    <property type="entry name" value="Putative cystathionine beta-lyase"/>
    <property type="match status" value="1"/>
</dbReference>
<feature type="region of interest" description="Disordered" evidence="5">
    <location>
        <begin position="1"/>
        <end position="77"/>
    </location>
</feature>
<keyword evidence="2 3" id="KW-0663">Pyridoxal phosphate</keyword>
<dbReference type="PROSITE" id="PS00868">
    <property type="entry name" value="CYS_MET_METAB_PP"/>
    <property type="match status" value="1"/>
</dbReference>
<gene>
    <name evidence="6" type="ORF">CT0861_04065</name>
</gene>